<evidence type="ECO:0000313" key="1">
    <source>
        <dbReference type="EMBL" id="CAK7356866.1"/>
    </source>
</evidence>
<sequence length="83" mass="9539">MSRMKIDRKPPLPKSLIRMQHHITQITPGSLTKSQKTNRKWDMEESDLLPECQLISCELRALPRMVRNEIGNGSQLMVGLVNI</sequence>
<dbReference type="AlphaFoldDB" id="A0AAV1SVU0"/>
<accession>A0AAV1SVU0</accession>
<keyword evidence="2" id="KW-1185">Reference proteome</keyword>
<reference evidence="1 2" key="1">
    <citation type="submission" date="2024-01" db="EMBL/GenBank/DDBJ databases">
        <authorList>
            <person name="Waweru B."/>
        </authorList>
    </citation>
    <scope>NUCLEOTIDE SEQUENCE [LARGE SCALE GENOMIC DNA]</scope>
</reference>
<comment type="caution">
    <text evidence="1">The sequence shown here is derived from an EMBL/GenBank/DDBJ whole genome shotgun (WGS) entry which is preliminary data.</text>
</comment>
<dbReference type="PANTHER" id="PTHR37259">
    <property type="entry name" value="OS07G0474300 PROTEIN"/>
    <property type="match status" value="1"/>
</dbReference>
<evidence type="ECO:0000313" key="2">
    <source>
        <dbReference type="Proteomes" id="UP001314170"/>
    </source>
</evidence>
<protein>
    <submittedName>
        <fullName evidence="1">Uncharacterized protein</fullName>
    </submittedName>
</protein>
<name>A0AAV1SVU0_9ROSI</name>
<organism evidence="1 2">
    <name type="scientific">Dovyalis caffra</name>
    <dbReference type="NCBI Taxonomy" id="77055"/>
    <lineage>
        <taxon>Eukaryota</taxon>
        <taxon>Viridiplantae</taxon>
        <taxon>Streptophyta</taxon>
        <taxon>Embryophyta</taxon>
        <taxon>Tracheophyta</taxon>
        <taxon>Spermatophyta</taxon>
        <taxon>Magnoliopsida</taxon>
        <taxon>eudicotyledons</taxon>
        <taxon>Gunneridae</taxon>
        <taxon>Pentapetalae</taxon>
        <taxon>rosids</taxon>
        <taxon>fabids</taxon>
        <taxon>Malpighiales</taxon>
        <taxon>Salicaceae</taxon>
        <taxon>Flacourtieae</taxon>
        <taxon>Dovyalis</taxon>
    </lineage>
</organism>
<proteinExistence type="predicted"/>
<gene>
    <name evidence="1" type="ORF">DCAF_LOCUS27147</name>
</gene>
<dbReference type="Proteomes" id="UP001314170">
    <property type="component" value="Unassembled WGS sequence"/>
</dbReference>
<dbReference type="EMBL" id="CAWUPB010001197">
    <property type="protein sequence ID" value="CAK7356866.1"/>
    <property type="molecule type" value="Genomic_DNA"/>
</dbReference>
<dbReference type="PANTHER" id="PTHR37259:SF2">
    <property type="entry name" value="OS07G0474300 PROTEIN"/>
    <property type="match status" value="1"/>
</dbReference>